<dbReference type="AlphaFoldDB" id="A0A8T0LW50"/>
<name>A0A8T0LW50_9STRA</name>
<feature type="region of interest" description="Disordered" evidence="1">
    <location>
        <begin position="1"/>
        <end position="34"/>
    </location>
</feature>
<dbReference type="EMBL" id="JPWV03000150">
    <property type="protein sequence ID" value="KAG2523068.1"/>
    <property type="molecule type" value="Genomic_DNA"/>
</dbReference>
<evidence type="ECO:0000313" key="3">
    <source>
        <dbReference type="Proteomes" id="UP000785171"/>
    </source>
</evidence>
<reference evidence="2" key="2">
    <citation type="submission" date="2020-06" db="EMBL/GenBank/DDBJ databases">
        <authorList>
            <person name="Studholme D.J."/>
        </authorList>
    </citation>
    <scope>NUCLEOTIDE SEQUENCE</scope>
    <source>
        <strain evidence="2">NZFS 2646</strain>
    </source>
</reference>
<feature type="compositionally biased region" description="Polar residues" evidence="1">
    <location>
        <begin position="19"/>
        <end position="31"/>
    </location>
</feature>
<proteinExistence type="predicted"/>
<accession>A0A8T0LW50</accession>
<reference evidence="2" key="1">
    <citation type="journal article" date="2015" name="Genom Data">
        <title>Genome sequences of six Phytophthora species associated with forests in New Zealand.</title>
        <authorList>
            <person name="Studholme D.J."/>
            <person name="McDougal R.L."/>
            <person name="Sambles C."/>
            <person name="Hansen E."/>
            <person name="Hardy G."/>
            <person name="Grant M."/>
            <person name="Ganley R.J."/>
            <person name="Williams N.M."/>
        </authorList>
    </citation>
    <scope>NUCLEOTIDE SEQUENCE</scope>
    <source>
        <strain evidence="2">NZFS 2646</strain>
    </source>
</reference>
<feature type="non-terminal residue" evidence="2">
    <location>
        <position position="1"/>
    </location>
</feature>
<organism evidence="2 3">
    <name type="scientific">Phytophthora kernoviae</name>
    <dbReference type="NCBI Taxonomy" id="325452"/>
    <lineage>
        <taxon>Eukaryota</taxon>
        <taxon>Sar</taxon>
        <taxon>Stramenopiles</taxon>
        <taxon>Oomycota</taxon>
        <taxon>Peronosporomycetes</taxon>
        <taxon>Peronosporales</taxon>
        <taxon>Peronosporaceae</taxon>
        <taxon>Phytophthora</taxon>
    </lineage>
</organism>
<dbReference type="Gene3D" id="2.60.120.620">
    <property type="entry name" value="q2cbj1_9rhob like domain"/>
    <property type="match status" value="1"/>
</dbReference>
<gene>
    <name evidence="2" type="ORF">JM16_004827</name>
</gene>
<comment type="caution">
    <text evidence="2">The sequence shown here is derived from an EMBL/GenBank/DDBJ whole genome shotgun (WGS) entry which is preliminary data.</text>
</comment>
<protein>
    <submittedName>
        <fullName evidence="2">Uncharacterized protein</fullName>
    </submittedName>
</protein>
<sequence length="52" mass="5254">SDVAKGGHTNFARAGGLPSPSSSKGCTQGTSVAPKKRKVVVFHSMLPNGEGD</sequence>
<evidence type="ECO:0000256" key="1">
    <source>
        <dbReference type="SAM" id="MobiDB-lite"/>
    </source>
</evidence>
<dbReference type="Proteomes" id="UP000785171">
    <property type="component" value="Unassembled WGS sequence"/>
</dbReference>
<evidence type="ECO:0000313" key="2">
    <source>
        <dbReference type="EMBL" id="KAG2523068.1"/>
    </source>
</evidence>